<evidence type="ECO:0000259" key="1">
    <source>
        <dbReference type="Pfam" id="PF02897"/>
    </source>
</evidence>
<dbReference type="PANTHER" id="PTHR42881:SF2">
    <property type="entry name" value="PROLYL ENDOPEPTIDASE"/>
    <property type="match status" value="1"/>
</dbReference>
<sequence length="313" mass="35036">MTFQYPPTARGDVVDVLHGKRISDPYRWLEEPDSDETRAWVQAQVDCAEGYLAGLPDREWFRRTARGYVLQDFAAEPQYLHGYYVQARVFTDKPQPVMYFARTLSELEAGEGSVLVDPNAFSDDGTSALGALKISRDGRLLAYGRSDAGSDWNRIYVVDIASGEVVDESIVTKFCAPEFTPDGKAFFYTSYEETGRTDGVDTSSLPLGHVALHTVGADVETDRRIWTNPGDPMVLPGVQVSVEGDRLILQQYYGTERFNKVWVYPLTSGGDGVSFGDPVRFVDEFVDDIECLGRDGRRRRGGGVSDRRRLCRR</sequence>
<dbReference type="SUPFAM" id="SSF50993">
    <property type="entry name" value="Peptidase/esterase 'gauge' domain"/>
    <property type="match status" value="1"/>
</dbReference>
<proteinExistence type="predicted"/>
<dbReference type="Pfam" id="PF02897">
    <property type="entry name" value="Peptidase_S9_N"/>
    <property type="match status" value="1"/>
</dbReference>
<dbReference type="GO" id="GO:0005829">
    <property type="term" value="C:cytosol"/>
    <property type="evidence" value="ECO:0007669"/>
    <property type="project" value="TreeGrafter"/>
</dbReference>
<dbReference type="AlphaFoldDB" id="A0A4D9DH65"/>
<organism evidence="2 3">
    <name type="scientific">Platysternon megacephalum</name>
    <name type="common">big-headed turtle</name>
    <dbReference type="NCBI Taxonomy" id="55544"/>
    <lineage>
        <taxon>Eukaryota</taxon>
        <taxon>Metazoa</taxon>
        <taxon>Chordata</taxon>
        <taxon>Craniata</taxon>
        <taxon>Vertebrata</taxon>
        <taxon>Euteleostomi</taxon>
        <taxon>Archelosauria</taxon>
        <taxon>Testudinata</taxon>
        <taxon>Testudines</taxon>
        <taxon>Cryptodira</taxon>
        <taxon>Durocryptodira</taxon>
        <taxon>Testudinoidea</taxon>
        <taxon>Platysternidae</taxon>
        <taxon>Platysternon</taxon>
    </lineage>
</organism>
<dbReference type="EMBL" id="QXTE01005514">
    <property type="protein sequence ID" value="TFJ95507.1"/>
    <property type="molecule type" value="Genomic_DNA"/>
</dbReference>
<dbReference type="PANTHER" id="PTHR42881">
    <property type="entry name" value="PROLYL ENDOPEPTIDASE"/>
    <property type="match status" value="1"/>
</dbReference>
<name>A0A4D9DH65_9SAUR</name>
<keyword evidence="3" id="KW-1185">Reference proteome</keyword>
<reference evidence="2 3" key="1">
    <citation type="submission" date="2019-04" db="EMBL/GenBank/DDBJ databases">
        <title>Draft genome of the big-headed turtle Platysternon megacephalum.</title>
        <authorList>
            <person name="Gong S."/>
        </authorList>
    </citation>
    <scope>NUCLEOTIDE SEQUENCE [LARGE SCALE GENOMIC DNA]</scope>
    <source>
        <strain evidence="2">DO16091913</strain>
        <tissue evidence="2">Muscle</tissue>
    </source>
</reference>
<feature type="domain" description="Peptidase S9A N-terminal" evidence="1">
    <location>
        <begin position="6"/>
        <end position="285"/>
    </location>
</feature>
<keyword evidence="2" id="KW-0808">Transferase</keyword>
<comment type="caution">
    <text evidence="2">The sequence shown here is derived from an EMBL/GenBank/DDBJ whole genome shotgun (WGS) entry which is preliminary data.</text>
</comment>
<gene>
    <name evidence="2" type="ORF">DR999_PMT22910</name>
</gene>
<dbReference type="GO" id="GO:0004252">
    <property type="term" value="F:serine-type endopeptidase activity"/>
    <property type="evidence" value="ECO:0007669"/>
    <property type="project" value="InterPro"/>
</dbReference>
<accession>A0A4D9DH65</accession>
<dbReference type="Proteomes" id="UP000297703">
    <property type="component" value="Unassembled WGS sequence"/>
</dbReference>
<dbReference type="STRING" id="55544.A0A4D9DH65"/>
<dbReference type="InterPro" id="IPR023302">
    <property type="entry name" value="Pept_S9A_N"/>
</dbReference>
<protein>
    <submittedName>
        <fullName evidence="2">Nucleoside diphosphate kinase</fullName>
    </submittedName>
</protein>
<evidence type="ECO:0000313" key="2">
    <source>
        <dbReference type="EMBL" id="TFJ95507.1"/>
    </source>
</evidence>
<keyword evidence="2" id="KW-0418">Kinase</keyword>
<evidence type="ECO:0000313" key="3">
    <source>
        <dbReference type="Proteomes" id="UP000297703"/>
    </source>
</evidence>
<dbReference type="OrthoDB" id="248387at2759"/>
<dbReference type="Gene3D" id="2.130.10.120">
    <property type="entry name" value="Prolyl oligopeptidase, N-terminal domain"/>
    <property type="match status" value="1"/>
</dbReference>
<dbReference type="GO" id="GO:0016301">
    <property type="term" value="F:kinase activity"/>
    <property type="evidence" value="ECO:0007669"/>
    <property type="project" value="UniProtKB-KW"/>
</dbReference>
<dbReference type="InterPro" id="IPR051167">
    <property type="entry name" value="Prolyl_oligopep/macrocyclase"/>
</dbReference>
<reference evidence="2 3" key="2">
    <citation type="submission" date="2019-04" db="EMBL/GenBank/DDBJ databases">
        <title>The genome sequence of big-headed turtle.</title>
        <authorList>
            <person name="Gong S."/>
        </authorList>
    </citation>
    <scope>NUCLEOTIDE SEQUENCE [LARGE SCALE GENOMIC DNA]</scope>
    <source>
        <strain evidence="2">DO16091913</strain>
        <tissue evidence="2">Muscle</tissue>
    </source>
</reference>
<dbReference type="GO" id="GO:0070012">
    <property type="term" value="F:oligopeptidase activity"/>
    <property type="evidence" value="ECO:0007669"/>
    <property type="project" value="TreeGrafter"/>
</dbReference>